<keyword evidence="3" id="KW-1185">Reference proteome</keyword>
<sequence length="450" mass="50584">MTTLLMYQIGDKPKNFDALMEVANKRIAEKMNVQLDLQYIGWGDYEKKMSVIVSSGENYDIAMAKNYVTNAQKGAYADLTELLPKYASEAYEMLDEGYKKGNEINGKMYSFPVNADISINQKLTFNKTLLDKYDLDISKVKQYADLEPLLKVIKEKEPQVTPIAIGQGFRAESVSGYDYPLGNGMPFAVEFEGEDTAIFNPFDRPEMLKSLNAMHRFYEAGYVPKDADTSNRVYPLEADTWFVRQETEGPYNFGDYGLSVIAGKELVSKPITKPYKTPNAAQGAAFVVSSGSKNTEKAVELLGLLNSDAELLNGLVLGIEGDAWEKVENNRMRLLDGYQPNMHMSGWNTGNNKILYVDEMISDERIKERDEVLQNSKESPMLGFNFKTDKVKNELSNINNVMTQYLDGLSVGTLEAGKTVPEMNKKLATAGYATVLKEMQKQYDEFKAQQ</sequence>
<comment type="caution">
    <text evidence="2">The sequence shown here is derived from an EMBL/GenBank/DDBJ whole genome shotgun (WGS) entry which is preliminary data.</text>
</comment>
<dbReference type="Pfam" id="PF12010">
    <property type="entry name" value="DUF3502"/>
    <property type="match status" value="1"/>
</dbReference>
<evidence type="ECO:0000313" key="3">
    <source>
        <dbReference type="Proteomes" id="UP000019243"/>
    </source>
</evidence>
<dbReference type="STRING" id="1265861.BCAMP_00615"/>
<name>W7CR12_9LIST</name>
<dbReference type="AlphaFoldDB" id="W7CR12"/>
<protein>
    <submittedName>
        <fullName evidence="2">Bacterial extracellular solute-binding family protein</fullName>
    </submittedName>
</protein>
<dbReference type="OrthoDB" id="7936627at2"/>
<dbReference type="EMBL" id="AODH01000002">
    <property type="protein sequence ID" value="EUJ42089.1"/>
    <property type="molecule type" value="Genomic_DNA"/>
</dbReference>
<dbReference type="Proteomes" id="UP000019243">
    <property type="component" value="Unassembled WGS sequence"/>
</dbReference>
<proteinExistence type="predicted"/>
<evidence type="ECO:0000313" key="2">
    <source>
        <dbReference type="EMBL" id="EUJ42089.1"/>
    </source>
</evidence>
<dbReference type="Gene3D" id="3.40.190.10">
    <property type="entry name" value="Periplasmic binding protein-like II"/>
    <property type="match status" value="1"/>
</dbReference>
<dbReference type="PATRIC" id="fig|1265861.3.peg.119"/>
<dbReference type="Pfam" id="PF01547">
    <property type="entry name" value="SBP_bac_1"/>
    <property type="match status" value="1"/>
</dbReference>
<accession>W7CR12</accession>
<dbReference type="PANTHER" id="PTHR43649">
    <property type="entry name" value="ARABINOSE-BINDING PROTEIN-RELATED"/>
    <property type="match status" value="1"/>
</dbReference>
<dbReference type="PANTHER" id="PTHR43649:SF17">
    <property type="entry name" value="ABC TRANSPORTER SOLUTE BINDING PROTEIN-SUGAR TRANSPORT"/>
    <property type="match status" value="1"/>
</dbReference>
<dbReference type="InterPro" id="IPR022627">
    <property type="entry name" value="DUF3502"/>
</dbReference>
<gene>
    <name evidence="2" type="ORF">BCAMP_00615</name>
</gene>
<dbReference type="SUPFAM" id="SSF53850">
    <property type="entry name" value="Periplasmic binding protein-like II"/>
    <property type="match status" value="1"/>
</dbReference>
<feature type="domain" description="DUF3502" evidence="1">
    <location>
        <begin position="380"/>
        <end position="448"/>
    </location>
</feature>
<dbReference type="InterPro" id="IPR006059">
    <property type="entry name" value="SBP"/>
</dbReference>
<organism evidence="2 3">
    <name type="scientific">Brochothrix campestris FSL F6-1037</name>
    <dbReference type="NCBI Taxonomy" id="1265861"/>
    <lineage>
        <taxon>Bacteria</taxon>
        <taxon>Bacillati</taxon>
        <taxon>Bacillota</taxon>
        <taxon>Bacilli</taxon>
        <taxon>Bacillales</taxon>
        <taxon>Listeriaceae</taxon>
        <taxon>Brochothrix</taxon>
    </lineage>
</organism>
<dbReference type="InterPro" id="IPR050490">
    <property type="entry name" value="Bact_solute-bd_prot1"/>
</dbReference>
<evidence type="ECO:0000259" key="1">
    <source>
        <dbReference type="Pfam" id="PF12010"/>
    </source>
</evidence>
<reference evidence="2 3" key="1">
    <citation type="submission" date="2012-12" db="EMBL/GenBank/DDBJ databases">
        <title>Novel taxa of Listeriaceae from agricultural environments in the United States.</title>
        <authorList>
            <person name="den Bakker H.C."/>
            <person name="Allred A."/>
            <person name="Warchocki S."/>
            <person name="Wright E.M."/>
            <person name="Burrell A."/>
            <person name="Nightingale K.K."/>
            <person name="Kephart D."/>
            <person name="Wiedmann M."/>
        </authorList>
    </citation>
    <scope>NUCLEOTIDE SEQUENCE [LARGE SCALE GENOMIC DNA]</scope>
    <source>
        <strain evidence="2 3">FSL F6-1037</strain>
    </source>
</reference>